<dbReference type="Gene3D" id="2.60.40.10">
    <property type="entry name" value="Immunoglobulins"/>
    <property type="match status" value="1"/>
</dbReference>
<dbReference type="OMA" id="TADIWHT"/>
<dbReference type="Proteomes" id="UP000029084">
    <property type="component" value="Chromosome"/>
</dbReference>
<proteinExistence type="inferred from homology"/>
<dbReference type="InterPro" id="IPR014756">
    <property type="entry name" value="Ig_E-set"/>
</dbReference>
<evidence type="ECO:0000313" key="3">
    <source>
        <dbReference type="EMBL" id="AIM27070.1"/>
    </source>
</evidence>
<reference evidence="3 4" key="1">
    <citation type="journal article" date="2014" name="J. Bacteriol.">
        <title>Role of an Archaeal PitA Transporter in the Copper and Arsenic Resistance of Metallosphaera sedula, an Extreme Thermoacidophile.</title>
        <authorList>
            <person name="McCarthy S."/>
            <person name="Ai C."/>
            <person name="Wheaton G."/>
            <person name="Tevatia R."/>
            <person name="Eckrich V."/>
            <person name="Kelly R."/>
            <person name="Blum P."/>
        </authorList>
    </citation>
    <scope>NUCLEOTIDE SEQUENCE [LARGE SCALE GENOMIC DNA]</scope>
    <source>
        <strain evidence="3 4">CuR1</strain>
    </source>
</reference>
<dbReference type="Pfam" id="PF02922">
    <property type="entry name" value="CBM_48"/>
    <property type="match status" value="1"/>
</dbReference>
<dbReference type="OrthoDB" id="18347at2157"/>
<evidence type="ECO:0000313" key="4">
    <source>
        <dbReference type="Proteomes" id="UP000029084"/>
    </source>
</evidence>
<sequence>MHFMLKTKDRPLRPGEPFPLGANWIEDEDGVNFSILSENAEKIELVLYLSDQRYPKEVMEVRNRTADIWHTFLGIRSSQLYGYRVHGPYKP</sequence>
<evidence type="ECO:0000259" key="2">
    <source>
        <dbReference type="Pfam" id="PF02922"/>
    </source>
</evidence>
<keyword evidence="3" id="KW-0378">Hydrolase</keyword>
<dbReference type="PANTHER" id="PTHR43002">
    <property type="entry name" value="GLYCOGEN DEBRANCHING ENZYME"/>
    <property type="match status" value="1"/>
</dbReference>
<protein>
    <submittedName>
        <fullName evidence="3">Glycoside hydrolase, family 13 domain protein</fullName>
    </submittedName>
</protein>
<dbReference type="GO" id="GO:0004553">
    <property type="term" value="F:hydrolase activity, hydrolyzing O-glycosyl compounds"/>
    <property type="evidence" value="ECO:0007669"/>
    <property type="project" value="InterPro"/>
</dbReference>
<dbReference type="CDD" id="cd02856">
    <property type="entry name" value="E_set_GDE_Isoamylase_N"/>
    <property type="match status" value="1"/>
</dbReference>
<dbReference type="InterPro" id="IPR044505">
    <property type="entry name" value="GlgX_Isoamylase_N_E_set"/>
</dbReference>
<dbReference type="InterPro" id="IPR013783">
    <property type="entry name" value="Ig-like_fold"/>
</dbReference>
<dbReference type="InterPro" id="IPR004193">
    <property type="entry name" value="Glyco_hydro_13_N"/>
</dbReference>
<dbReference type="SUPFAM" id="SSF81296">
    <property type="entry name" value="E set domains"/>
    <property type="match status" value="1"/>
</dbReference>
<name>A0A088E6W5_9CREN</name>
<accession>A0A088E6W5</accession>
<organism evidence="3 4">
    <name type="scientific">Metallosphaera sedula</name>
    <dbReference type="NCBI Taxonomy" id="43687"/>
    <lineage>
        <taxon>Archaea</taxon>
        <taxon>Thermoproteota</taxon>
        <taxon>Thermoprotei</taxon>
        <taxon>Sulfolobales</taxon>
        <taxon>Sulfolobaceae</taxon>
        <taxon>Metallosphaera</taxon>
    </lineage>
</organism>
<gene>
    <name evidence="3" type="ORF">HA72_0912</name>
</gene>
<dbReference type="AlphaFoldDB" id="A0A088E6W5"/>
<comment type="similarity">
    <text evidence="1">Belongs to the glycosyl hydrolase 13 family.</text>
</comment>
<dbReference type="EMBL" id="CP008822">
    <property type="protein sequence ID" value="AIM27070.1"/>
    <property type="molecule type" value="Genomic_DNA"/>
</dbReference>
<dbReference type="GO" id="GO:0005975">
    <property type="term" value="P:carbohydrate metabolic process"/>
    <property type="evidence" value="ECO:0007669"/>
    <property type="project" value="InterPro"/>
</dbReference>
<feature type="domain" description="Glycoside hydrolase family 13 N-terminal" evidence="2">
    <location>
        <begin position="19"/>
        <end position="89"/>
    </location>
</feature>
<evidence type="ECO:0000256" key="1">
    <source>
        <dbReference type="ARBA" id="ARBA00008061"/>
    </source>
</evidence>